<dbReference type="InterPro" id="IPR000182">
    <property type="entry name" value="GNAT_dom"/>
</dbReference>
<dbReference type="SUPFAM" id="SSF55729">
    <property type="entry name" value="Acyl-CoA N-acyltransferases (Nat)"/>
    <property type="match status" value="1"/>
</dbReference>
<feature type="domain" description="N-acetyltransferase" evidence="3">
    <location>
        <begin position="4"/>
        <end position="158"/>
    </location>
</feature>
<evidence type="ECO:0000313" key="4">
    <source>
        <dbReference type="EMBL" id="MBQ0929893.1"/>
    </source>
</evidence>
<dbReference type="CDD" id="cd04301">
    <property type="entry name" value="NAT_SF"/>
    <property type="match status" value="1"/>
</dbReference>
<dbReference type="PANTHER" id="PTHR43877">
    <property type="entry name" value="AMINOALKYLPHOSPHONATE N-ACETYLTRANSFERASE-RELATED-RELATED"/>
    <property type="match status" value="1"/>
</dbReference>
<dbReference type="Pfam" id="PF00583">
    <property type="entry name" value="Acetyltransf_1"/>
    <property type="match status" value="1"/>
</dbReference>
<sequence length="158" mass="17965">MPLLRIRQDDLSDPRIEAFMNEHLADMHATSPPESVHALDMAKLRRPEISFFTGWYDTPGGDELVVTGALRRLDMTRGELKSMRSRADLRGHGLGRQMLMHLMAYARGIGLQQLLLETGTGPFFEPAHGLYLSQGFVECGPFDDYTLDPFSRYMHRLL</sequence>
<dbReference type="EMBL" id="JAGQDD010000002">
    <property type="protein sequence ID" value="MBQ0929893.1"/>
    <property type="molecule type" value="Genomic_DNA"/>
</dbReference>
<comment type="caution">
    <text evidence="4">The sequence shown here is derived from an EMBL/GenBank/DDBJ whole genome shotgun (WGS) entry which is preliminary data.</text>
</comment>
<accession>A0A940Y6X6</accession>
<evidence type="ECO:0000259" key="3">
    <source>
        <dbReference type="PROSITE" id="PS51186"/>
    </source>
</evidence>
<dbReference type="PANTHER" id="PTHR43877:SF5">
    <property type="entry name" value="BLL8307 PROTEIN"/>
    <property type="match status" value="1"/>
</dbReference>
<name>A0A940Y6X6_9BURK</name>
<keyword evidence="2" id="KW-0012">Acyltransferase</keyword>
<keyword evidence="1" id="KW-0808">Transferase</keyword>
<dbReference type="Gene3D" id="3.40.630.30">
    <property type="match status" value="1"/>
</dbReference>
<protein>
    <submittedName>
        <fullName evidence="4">GNAT family N-acetyltransferase</fullName>
    </submittedName>
</protein>
<dbReference type="AlphaFoldDB" id="A0A940Y6X6"/>
<gene>
    <name evidence="4" type="ORF">KAK03_05280</name>
</gene>
<keyword evidence="5" id="KW-1185">Reference proteome</keyword>
<evidence type="ECO:0000313" key="5">
    <source>
        <dbReference type="Proteomes" id="UP000676246"/>
    </source>
</evidence>
<proteinExistence type="predicted"/>
<dbReference type="PROSITE" id="PS51186">
    <property type="entry name" value="GNAT"/>
    <property type="match status" value="1"/>
</dbReference>
<dbReference type="GO" id="GO:0016747">
    <property type="term" value="F:acyltransferase activity, transferring groups other than amino-acyl groups"/>
    <property type="evidence" value="ECO:0007669"/>
    <property type="project" value="InterPro"/>
</dbReference>
<dbReference type="Proteomes" id="UP000676246">
    <property type="component" value="Unassembled WGS sequence"/>
</dbReference>
<evidence type="ECO:0000256" key="2">
    <source>
        <dbReference type="ARBA" id="ARBA00023315"/>
    </source>
</evidence>
<dbReference type="InterPro" id="IPR050832">
    <property type="entry name" value="Bact_Acetyltransf"/>
</dbReference>
<dbReference type="InterPro" id="IPR016181">
    <property type="entry name" value="Acyl_CoA_acyltransferase"/>
</dbReference>
<dbReference type="RefSeq" id="WP_210852133.1">
    <property type="nucleotide sequence ID" value="NZ_JAGQDD010000002.1"/>
</dbReference>
<organism evidence="4 5">
    <name type="scientific">Ideonella alba</name>
    <dbReference type="NCBI Taxonomy" id="2824118"/>
    <lineage>
        <taxon>Bacteria</taxon>
        <taxon>Pseudomonadati</taxon>
        <taxon>Pseudomonadota</taxon>
        <taxon>Betaproteobacteria</taxon>
        <taxon>Burkholderiales</taxon>
        <taxon>Sphaerotilaceae</taxon>
        <taxon>Ideonella</taxon>
    </lineage>
</organism>
<reference evidence="4 5" key="1">
    <citation type="submission" date="2021-04" db="EMBL/GenBank/DDBJ databases">
        <title>The genome sequence of Ideonella sp. 3Y2.</title>
        <authorList>
            <person name="Liu Y."/>
        </authorList>
    </citation>
    <scope>NUCLEOTIDE SEQUENCE [LARGE SCALE GENOMIC DNA]</scope>
    <source>
        <strain evidence="4 5">3Y2</strain>
    </source>
</reference>
<evidence type="ECO:0000256" key="1">
    <source>
        <dbReference type="ARBA" id="ARBA00022679"/>
    </source>
</evidence>